<protein>
    <recommendedName>
        <fullName evidence="6">Thaumatin-like protein</fullName>
    </recommendedName>
</protein>
<sequence length="177" mass="18671">MTVIKISVFSLFSLCLISAQAARFDIVNQCSYTVWPAAIPSGGGRQLNSGETWSIDIPAGTASGRVWGRTGCNFDGSGRGSCQTGDCGGALSCSLSGQPPTTLAEFTLNGGNNQDYFDLSVIDGFNIPMQFAPTSNGCNNVRTCQQSSCPDAYQYPTDDTKTVSCPGGTNYRIVFCP</sequence>
<evidence type="ECO:0000256" key="2">
    <source>
        <dbReference type="PIRSR" id="PIRSR002703-1"/>
    </source>
</evidence>
<feature type="disulfide bond" evidence="2">
    <location>
        <begin position="149"/>
        <end position="165"/>
    </location>
</feature>
<accession>A0AAV1B9Y2</accession>
<keyword evidence="3" id="KW-0732">Signal</keyword>
<dbReference type="PRINTS" id="PR00347">
    <property type="entry name" value="THAUMATIN"/>
</dbReference>
<evidence type="ECO:0008006" key="6">
    <source>
        <dbReference type="Google" id="ProtNLM"/>
    </source>
</evidence>
<dbReference type="SUPFAM" id="SSF49870">
    <property type="entry name" value="Osmotin, thaumatin-like protein"/>
    <property type="match status" value="1"/>
</dbReference>
<dbReference type="SMART" id="SM00205">
    <property type="entry name" value="THN"/>
    <property type="match status" value="1"/>
</dbReference>
<proteinExistence type="inferred from homology"/>
<evidence type="ECO:0000256" key="3">
    <source>
        <dbReference type="SAM" id="SignalP"/>
    </source>
</evidence>
<dbReference type="EMBL" id="OX451741">
    <property type="protein sequence ID" value="CAI8619369.1"/>
    <property type="molecule type" value="Genomic_DNA"/>
</dbReference>
<dbReference type="Gene3D" id="2.60.110.10">
    <property type="entry name" value="Thaumatin"/>
    <property type="match status" value="2"/>
</dbReference>
<dbReference type="InterPro" id="IPR017949">
    <property type="entry name" value="Thaumatin_CS"/>
</dbReference>
<organism evidence="4 5">
    <name type="scientific">Vicia faba</name>
    <name type="common">Broad bean</name>
    <name type="synonym">Faba vulgaris</name>
    <dbReference type="NCBI Taxonomy" id="3906"/>
    <lineage>
        <taxon>Eukaryota</taxon>
        <taxon>Viridiplantae</taxon>
        <taxon>Streptophyta</taxon>
        <taxon>Embryophyta</taxon>
        <taxon>Tracheophyta</taxon>
        <taxon>Spermatophyta</taxon>
        <taxon>Magnoliopsida</taxon>
        <taxon>eudicotyledons</taxon>
        <taxon>Gunneridae</taxon>
        <taxon>Pentapetalae</taxon>
        <taxon>rosids</taxon>
        <taxon>fabids</taxon>
        <taxon>Fabales</taxon>
        <taxon>Fabaceae</taxon>
        <taxon>Papilionoideae</taxon>
        <taxon>50 kb inversion clade</taxon>
        <taxon>NPAAA clade</taxon>
        <taxon>Hologalegina</taxon>
        <taxon>IRL clade</taxon>
        <taxon>Fabeae</taxon>
        <taxon>Vicia</taxon>
    </lineage>
</organism>
<dbReference type="PANTHER" id="PTHR31048">
    <property type="entry name" value="OS03G0233200 PROTEIN"/>
    <property type="match status" value="1"/>
</dbReference>
<dbReference type="PIRSF" id="PIRSF002703">
    <property type="entry name" value="Thaumatin"/>
    <property type="match status" value="1"/>
</dbReference>
<dbReference type="CDD" id="cd09217">
    <property type="entry name" value="TLP-P"/>
    <property type="match status" value="1"/>
</dbReference>
<dbReference type="InterPro" id="IPR037176">
    <property type="entry name" value="Osmotin/thaumatin-like_sf"/>
</dbReference>
<keyword evidence="5" id="KW-1185">Reference proteome</keyword>
<evidence type="ECO:0000256" key="1">
    <source>
        <dbReference type="ARBA" id="ARBA00010607"/>
    </source>
</evidence>
<dbReference type="PROSITE" id="PS51367">
    <property type="entry name" value="THAUMATIN_2"/>
    <property type="match status" value="1"/>
</dbReference>
<reference evidence="4 5" key="1">
    <citation type="submission" date="2023-01" db="EMBL/GenBank/DDBJ databases">
        <authorList>
            <person name="Kreplak J."/>
        </authorList>
    </citation>
    <scope>NUCLEOTIDE SEQUENCE [LARGE SCALE GENOMIC DNA]</scope>
</reference>
<feature type="signal peptide" evidence="3">
    <location>
        <begin position="1"/>
        <end position="21"/>
    </location>
</feature>
<feature type="chain" id="PRO_5043639850" description="Thaumatin-like protein" evidence="3">
    <location>
        <begin position="22"/>
        <end position="177"/>
    </location>
</feature>
<comment type="similarity">
    <text evidence="1">Belongs to the thaumatin family.</text>
</comment>
<name>A0AAV1B9Y2_VICFA</name>
<evidence type="ECO:0000313" key="4">
    <source>
        <dbReference type="EMBL" id="CAI8619369.1"/>
    </source>
</evidence>
<feature type="disulfide bond" evidence="2">
    <location>
        <begin position="72"/>
        <end position="82"/>
    </location>
</feature>
<gene>
    <name evidence="4" type="ORF">VFH_VI167680</name>
</gene>
<dbReference type="AlphaFoldDB" id="A0AAV1B9Y2"/>
<dbReference type="Proteomes" id="UP001157006">
    <property type="component" value="Chromosome 6"/>
</dbReference>
<dbReference type="InterPro" id="IPR001938">
    <property type="entry name" value="Thaumatin"/>
</dbReference>
<dbReference type="Pfam" id="PF00314">
    <property type="entry name" value="Thaumatin"/>
    <property type="match status" value="1"/>
</dbReference>
<keyword evidence="2" id="KW-1015">Disulfide bond</keyword>
<evidence type="ECO:0000313" key="5">
    <source>
        <dbReference type="Proteomes" id="UP001157006"/>
    </source>
</evidence>
<feature type="disulfide bond" evidence="2">
    <location>
        <begin position="87"/>
        <end position="93"/>
    </location>
</feature>
<dbReference type="PROSITE" id="PS00316">
    <property type="entry name" value="THAUMATIN_1"/>
    <property type="match status" value="1"/>
</dbReference>